<evidence type="ECO:0000313" key="6">
    <source>
        <dbReference type="EMBL" id="RMX01032.1"/>
    </source>
</evidence>
<evidence type="ECO:0000256" key="3">
    <source>
        <dbReference type="ARBA" id="ARBA00022840"/>
    </source>
</evidence>
<dbReference type="SMART" id="SM00797">
    <property type="entry name" value="AHS2"/>
    <property type="match status" value="1"/>
</dbReference>
<gene>
    <name evidence="6" type="ORF">EBQ25_04365</name>
</gene>
<proteinExistence type="predicted"/>
<evidence type="ECO:0000259" key="5">
    <source>
        <dbReference type="SMART" id="SM00797"/>
    </source>
</evidence>
<dbReference type="Gene3D" id="2.40.100.10">
    <property type="entry name" value="Cyclophilin-like"/>
    <property type="match status" value="2"/>
</dbReference>
<feature type="domain" description="Carboxyltransferase" evidence="4">
    <location>
        <begin position="8"/>
        <end position="230"/>
    </location>
</feature>
<keyword evidence="2" id="KW-0378">Hydrolase</keyword>
<keyword evidence="6" id="KW-0456">Lyase</keyword>
<dbReference type="Gene3D" id="3.30.1360.40">
    <property type="match status" value="1"/>
</dbReference>
<dbReference type="InterPro" id="IPR052708">
    <property type="entry name" value="PxpC"/>
</dbReference>
<sequence length="594" mass="61323">MTTPPSFLRSLPAGDAAWLMELPDLPQALALFEAVQAARQSVLAPDAARPAMPHADALRAIHTLVPAARTVLVEFAPHAASAQQVLAAVRHIARISAQISAQAMPGGQGGAGGQARRVEIPVHYEGEDLEALAAHLRISRAELIERHTGCDYHAAFAGFAPGFVYLSGGHPCFTQVPRLATPRTRVPAGSVALAGDFSAVYPKDSPGGWQLIGATPLQMWDLQRAEPALVQPGFRVRFVDLTQRPRHISLPAATATATASVPAPVSSAQAATPTQVQGESAAASLHIMAPGLQTLVQDGGRRGMTGMGVSASGALDGAAMRAANRCVGNPSDAPVLENTLGLLRLRCQGRAVAAVTGACTVLRITTASGAQLHPALYEAFALDDGDVLELAAPTAGLRCYVAVRGGLGVPPVLGSAATDTLADIGPAPLAAGDVLPVGQAIAAAALRPVTADAVAAECAAHLPRPGQEVMLDVCLGPRDDWFAPQALALLTQQRWQATPQSNRVGIRLQGQTPLPRAQAYASAELPSEGTPSGALQVPASGQPVLFLADHPLTGGYPVIAVLARHHLDLAAQVPPGAWLRFRPLPCSKGEADLA</sequence>
<organism evidence="6 7">
    <name type="scientific">Allofranklinella schreckenbergeri</name>
    <dbReference type="NCBI Taxonomy" id="1076744"/>
    <lineage>
        <taxon>Bacteria</taxon>
        <taxon>Pseudomonadati</taxon>
        <taxon>Pseudomonadota</taxon>
        <taxon>Betaproteobacteria</taxon>
        <taxon>Burkholderiales</taxon>
        <taxon>Comamonadaceae</taxon>
        <taxon>Allofranklinella</taxon>
    </lineage>
</organism>
<dbReference type="InterPro" id="IPR003833">
    <property type="entry name" value="CT_C_D"/>
</dbReference>
<accession>A0A3M6QEU5</accession>
<keyword evidence="3" id="KW-0067">ATP-binding</keyword>
<dbReference type="AlphaFoldDB" id="A0A3M6QEU5"/>
<dbReference type="SMART" id="SM00796">
    <property type="entry name" value="AHS1"/>
    <property type="match status" value="1"/>
</dbReference>
<evidence type="ECO:0000256" key="2">
    <source>
        <dbReference type="ARBA" id="ARBA00022801"/>
    </source>
</evidence>
<keyword evidence="7" id="KW-1185">Reference proteome</keyword>
<dbReference type="Proteomes" id="UP000267035">
    <property type="component" value="Unassembled WGS sequence"/>
</dbReference>
<dbReference type="Pfam" id="PF02626">
    <property type="entry name" value="CT_A_B"/>
    <property type="match status" value="1"/>
</dbReference>
<dbReference type="PANTHER" id="PTHR43309:SF3">
    <property type="entry name" value="5-OXOPROLINASE SUBUNIT C"/>
    <property type="match status" value="1"/>
</dbReference>
<dbReference type="SUPFAM" id="SSF160467">
    <property type="entry name" value="PH0987 N-terminal domain-like"/>
    <property type="match status" value="1"/>
</dbReference>
<name>A0A3M6QEU5_9BURK</name>
<dbReference type="InterPro" id="IPR003778">
    <property type="entry name" value="CT_A_B"/>
</dbReference>
<evidence type="ECO:0000313" key="7">
    <source>
        <dbReference type="Proteomes" id="UP000267035"/>
    </source>
</evidence>
<reference evidence="6 7" key="1">
    <citation type="submission" date="2018-10" db="EMBL/GenBank/DDBJ databases">
        <title>Comamonadaceae CDC group NO-1 genome sequencing and assembly.</title>
        <authorList>
            <person name="Bernier A.-M."/>
            <person name="Bernard K."/>
        </authorList>
    </citation>
    <scope>NUCLEOTIDE SEQUENCE [LARGE SCALE GENOMIC DNA]</scope>
    <source>
        <strain evidence="6 7">NML161473</strain>
    </source>
</reference>
<dbReference type="InterPro" id="IPR029000">
    <property type="entry name" value="Cyclophilin-like_dom_sf"/>
</dbReference>
<evidence type="ECO:0000256" key="1">
    <source>
        <dbReference type="ARBA" id="ARBA00022741"/>
    </source>
</evidence>
<comment type="caution">
    <text evidence="6">The sequence shown here is derived from an EMBL/GenBank/DDBJ whole genome shotgun (WGS) entry which is preliminary data.</text>
</comment>
<evidence type="ECO:0000259" key="4">
    <source>
        <dbReference type="SMART" id="SM00796"/>
    </source>
</evidence>
<dbReference type="NCBIfam" id="TIGR00724">
    <property type="entry name" value="urea_amlyse_rel"/>
    <property type="match status" value="1"/>
</dbReference>
<protein>
    <submittedName>
        <fullName evidence="6">5-oxoprolinase/urea amidolyase family protein</fullName>
    </submittedName>
</protein>
<dbReference type="EMBL" id="RDQL01000004">
    <property type="protein sequence ID" value="RMX01032.1"/>
    <property type="molecule type" value="Genomic_DNA"/>
</dbReference>
<feature type="domain" description="Carboxyltransferase" evidence="5">
    <location>
        <begin position="306"/>
        <end position="594"/>
    </location>
</feature>
<dbReference type="GO" id="GO:0016829">
    <property type="term" value="F:lyase activity"/>
    <property type="evidence" value="ECO:0007669"/>
    <property type="project" value="UniProtKB-KW"/>
</dbReference>
<dbReference type="RefSeq" id="WP_122253656.1">
    <property type="nucleotide sequence ID" value="NZ_RDQL01000004.1"/>
</dbReference>
<dbReference type="SUPFAM" id="SSF50891">
    <property type="entry name" value="Cyclophilin-like"/>
    <property type="match status" value="2"/>
</dbReference>
<dbReference type="PANTHER" id="PTHR43309">
    <property type="entry name" value="5-OXOPROLINASE SUBUNIT C"/>
    <property type="match status" value="1"/>
</dbReference>
<dbReference type="Pfam" id="PF02682">
    <property type="entry name" value="CT_C_D"/>
    <property type="match status" value="1"/>
</dbReference>
<dbReference type="GO" id="GO:0005524">
    <property type="term" value="F:ATP binding"/>
    <property type="evidence" value="ECO:0007669"/>
    <property type="project" value="UniProtKB-KW"/>
</dbReference>
<keyword evidence="1" id="KW-0547">Nucleotide-binding</keyword>
<dbReference type="GO" id="GO:0016787">
    <property type="term" value="F:hydrolase activity"/>
    <property type="evidence" value="ECO:0007669"/>
    <property type="project" value="UniProtKB-KW"/>
</dbReference>